<gene>
    <name evidence="3" type="ORF">FBY41_2940</name>
</gene>
<dbReference type="Proteomes" id="UP000316747">
    <property type="component" value="Unassembled WGS sequence"/>
</dbReference>
<dbReference type="PANTHER" id="PTHR21621:SF0">
    <property type="entry name" value="BETA-CITRYLGLUTAMATE SYNTHASE B-RELATED"/>
    <property type="match status" value="1"/>
</dbReference>
<dbReference type="InterPro" id="IPR011761">
    <property type="entry name" value="ATP-grasp"/>
</dbReference>
<accession>A0A543HXD4</accession>
<evidence type="ECO:0000256" key="1">
    <source>
        <dbReference type="PROSITE-ProRule" id="PRU00409"/>
    </source>
</evidence>
<name>A0A543HXD4_9MICO</name>
<feature type="domain" description="ATP-grasp" evidence="2">
    <location>
        <begin position="133"/>
        <end position="313"/>
    </location>
</feature>
<dbReference type="GO" id="GO:0005524">
    <property type="term" value="F:ATP binding"/>
    <property type="evidence" value="ECO:0007669"/>
    <property type="project" value="UniProtKB-UniRule"/>
</dbReference>
<comment type="caution">
    <text evidence="3">The sequence shown here is derived from an EMBL/GenBank/DDBJ whole genome shotgun (WGS) entry which is preliminary data.</text>
</comment>
<dbReference type="GO" id="GO:0018169">
    <property type="term" value="F:ribosomal S6-glutamic acid ligase activity"/>
    <property type="evidence" value="ECO:0007669"/>
    <property type="project" value="TreeGrafter"/>
</dbReference>
<dbReference type="RefSeq" id="WP_141844915.1">
    <property type="nucleotide sequence ID" value="NZ_VFPM01000002.1"/>
</dbReference>
<keyword evidence="1" id="KW-0067">ATP-binding</keyword>
<proteinExistence type="predicted"/>
<protein>
    <recommendedName>
        <fullName evidence="2">ATP-grasp domain-containing protein</fullName>
    </recommendedName>
</protein>
<dbReference type="PANTHER" id="PTHR21621">
    <property type="entry name" value="RIBOSOMAL PROTEIN S6 MODIFICATION PROTEIN"/>
    <property type="match status" value="1"/>
</dbReference>
<evidence type="ECO:0000313" key="3">
    <source>
        <dbReference type="EMBL" id="TQM62895.1"/>
    </source>
</evidence>
<sequence length="321" mass="34781">MSTVAIVTLAGDLHARVIRRQLQEVHGVDVAVVASDTLSAAGGLTWSNVAGQELTLPTEDGGTVSVADLDLVWWRRCHGRPTVPDAVTDPQMRKLVVKDNRAGLRGLLMAGFSGTWISDPYATERAQNKILQLSVARSVGLTVPRTLISTDPTAVRDFARAHGGTVIAKTLTGLLGTSLEAGRVSVDSLVDDDEITVSATVYQEEVPGTDHLRVMVFGDAVHTARIRSGELDWRLANDMEVEPVVIHPRLGDRLREVTRRLGLRMGVFDVKLRPDGEPVFLEVNPQGQFLFVEGMSDMPLGEAFADFVVDELAAVRGRAFA</sequence>
<dbReference type="AlphaFoldDB" id="A0A543HXD4"/>
<reference evidence="3 4" key="1">
    <citation type="submission" date="2019-06" db="EMBL/GenBank/DDBJ databases">
        <title>Genome sequencing of plant associated microbes to promote plant fitness in Sorghum bicolor and Oryza sativa.</title>
        <authorList>
            <person name="Coleman-Derr D."/>
        </authorList>
    </citation>
    <scope>NUCLEOTIDE SEQUENCE [LARGE SCALE GENOMIC DNA]</scope>
    <source>
        <strain evidence="3 4">KV-663</strain>
    </source>
</reference>
<keyword evidence="4" id="KW-1185">Reference proteome</keyword>
<dbReference type="GO" id="GO:0009432">
    <property type="term" value="P:SOS response"/>
    <property type="evidence" value="ECO:0007669"/>
    <property type="project" value="TreeGrafter"/>
</dbReference>
<keyword evidence="1" id="KW-0547">Nucleotide-binding</keyword>
<dbReference type="EMBL" id="VFPM01000002">
    <property type="protein sequence ID" value="TQM62895.1"/>
    <property type="molecule type" value="Genomic_DNA"/>
</dbReference>
<dbReference type="PROSITE" id="PS50975">
    <property type="entry name" value="ATP_GRASP"/>
    <property type="match status" value="1"/>
</dbReference>
<dbReference type="SUPFAM" id="SSF56059">
    <property type="entry name" value="Glutathione synthetase ATP-binding domain-like"/>
    <property type="match status" value="1"/>
</dbReference>
<evidence type="ECO:0000313" key="4">
    <source>
        <dbReference type="Proteomes" id="UP000316747"/>
    </source>
</evidence>
<dbReference type="GO" id="GO:0005737">
    <property type="term" value="C:cytoplasm"/>
    <property type="evidence" value="ECO:0007669"/>
    <property type="project" value="TreeGrafter"/>
</dbReference>
<dbReference type="GO" id="GO:0046872">
    <property type="term" value="F:metal ion binding"/>
    <property type="evidence" value="ECO:0007669"/>
    <property type="project" value="InterPro"/>
</dbReference>
<dbReference type="OrthoDB" id="9794735at2"/>
<organism evidence="3 4">
    <name type="scientific">Humibacillus xanthopallidus</name>
    <dbReference type="NCBI Taxonomy" id="412689"/>
    <lineage>
        <taxon>Bacteria</taxon>
        <taxon>Bacillati</taxon>
        <taxon>Actinomycetota</taxon>
        <taxon>Actinomycetes</taxon>
        <taxon>Micrococcales</taxon>
        <taxon>Intrasporangiaceae</taxon>
        <taxon>Humibacillus</taxon>
    </lineage>
</organism>
<evidence type="ECO:0000259" key="2">
    <source>
        <dbReference type="PROSITE" id="PS50975"/>
    </source>
</evidence>
<dbReference type="Gene3D" id="3.30.470.20">
    <property type="entry name" value="ATP-grasp fold, B domain"/>
    <property type="match status" value="1"/>
</dbReference>